<comment type="caution">
    <text evidence="1">The sequence shown here is derived from an EMBL/GenBank/DDBJ whole genome shotgun (WGS) entry which is preliminary data.</text>
</comment>
<gene>
    <name evidence="1" type="ORF">HNQ64_002895</name>
</gene>
<evidence type="ECO:0000313" key="1">
    <source>
        <dbReference type="EMBL" id="MBB5038632.1"/>
    </source>
</evidence>
<dbReference type="AlphaFoldDB" id="A0A7W7YMA1"/>
<dbReference type="RefSeq" id="WP_184209612.1">
    <property type="nucleotide sequence ID" value="NZ_JACHIF010000005.1"/>
</dbReference>
<sequence length="327" mass="36615">MNSSTSSSENPRKSLWSSSEWKVLLILALLLLSTEITLRLIEQRLSIDVAHIRSAPQLAASISTADGASKEALKILFIGNSSIREGIVPEQLVSEFKTRYGREVRPYFFYPDGGSIMSWRWAWRRYFSDPSCRPDLVVICGGTSHFDDGNTEPRVAGSYFVSSKDALTFASTELPNTESRLEFMMAKTSVSYASRRRVQRRVMDILMPYNRTVLFEISTLAEKKAAKSKTDSPPTSKRLKSLLEDIRARHLQAVVVTVPNLNLYDVPEDRVRTIAEAGAYFADLRAVEGITAAHFFDKAHLDEKGAEIFTRALCSSLNQALTQPPKP</sequence>
<name>A0A7W7YMA1_9BACT</name>
<proteinExistence type="predicted"/>
<dbReference type="InterPro" id="IPR036514">
    <property type="entry name" value="SGNH_hydro_sf"/>
</dbReference>
<organism evidence="1 2">
    <name type="scientific">Prosthecobacter dejongeii</name>
    <dbReference type="NCBI Taxonomy" id="48465"/>
    <lineage>
        <taxon>Bacteria</taxon>
        <taxon>Pseudomonadati</taxon>
        <taxon>Verrucomicrobiota</taxon>
        <taxon>Verrucomicrobiia</taxon>
        <taxon>Verrucomicrobiales</taxon>
        <taxon>Verrucomicrobiaceae</taxon>
        <taxon>Prosthecobacter</taxon>
    </lineage>
</organism>
<dbReference type="Gene3D" id="3.40.50.1110">
    <property type="entry name" value="SGNH hydrolase"/>
    <property type="match status" value="1"/>
</dbReference>
<reference evidence="1 2" key="1">
    <citation type="submission" date="2020-08" db="EMBL/GenBank/DDBJ databases">
        <title>Genomic Encyclopedia of Type Strains, Phase IV (KMG-IV): sequencing the most valuable type-strain genomes for metagenomic binning, comparative biology and taxonomic classification.</title>
        <authorList>
            <person name="Goeker M."/>
        </authorList>
    </citation>
    <scope>NUCLEOTIDE SEQUENCE [LARGE SCALE GENOMIC DNA]</scope>
    <source>
        <strain evidence="1 2">DSM 12251</strain>
    </source>
</reference>
<protein>
    <submittedName>
        <fullName evidence="1">Uncharacterized protein</fullName>
    </submittedName>
</protein>
<dbReference type="EMBL" id="JACHIF010000005">
    <property type="protein sequence ID" value="MBB5038632.1"/>
    <property type="molecule type" value="Genomic_DNA"/>
</dbReference>
<dbReference type="SUPFAM" id="SSF52266">
    <property type="entry name" value="SGNH hydrolase"/>
    <property type="match status" value="1"/>
</dbReference>
<dbReference type="Proteomes" id="UP000534294">
    <property type="component" value="Unassembled WGS sequence"/>
</dbReference>
<evidence type="ECO:0000313" key="2">
    <source>
        <dbReference type="Proteomes" id="UP000534294"/>
    </source>
</evidence>
<dbReference type="GO" id="GO:0016788">
    <property type="term" value="F:hydrolase activity, acting on ester bonds"/>
    <property type="evidence" value="ECO:0007669"/>
    <property type="project" value="UniProtKB-ARBA"/>
</dbReference>
<accession>A0A7W7YMA1</accession>
<keyword evidence="2" id="KW-1185">Reference proteome</keyword>